<dbReference type="Gene3D" id="3.40.710.10">
    <property type="entry name" value="DD-peptidase/beta-lactamase superfamily"/>
    <property type="match status" value="1"/>
</dbReference>
<dbReference type="PANTHER" id="PTHR46825">
    <property type="entry name" value="D-ALANYL-D-ALANINE-CARBOXYPEPTIDASE/ENDOPEPTIDASE AMPH"/>
    <property type="match status" value="1"/>
</dbReference>
<reference evidence="3" key="1">
    <citation type="submission" date="2022-06" db="EMBL/GenBank/DDBJ databases">
        <title>WGS of actinobacteria.</title>
        <authorList>
            <person name="Thawai C."/>
        </authorList>
    </citation>
    <scope>NUCLEOTIDE SEQUENCE</scope>
    <source>
        <strain evidence="3">AA8</strain>
    </source>
</reference>
<comment type="caution">
    <text evidence="3">The sequence shown here is derived from an EMBL/GenBank/DDBJ whole genome shotgun (WGS) entry which is preliminary data.</text>
</comment>
<name>A0A9X2RLF4_9ACTN</name>
<evidence type="ECO:0000259" key="2">
    <source>
        <dbReference type="Pfam" id="PF00144"/>
    </source>
</evidence>
<keyword evidence="1" id="KW-0732">Signal</keyword>
<sequence length="420" mass="44290">MNVRTRTVHRALAGALAAAAMAAAALTAPAAAEAAGTTAAGGREAAAGHDRHAATRSAMEAQVAAGIPGVLGQARDDHGTWRGSAGIADRTTQRPRLSQDRFRIASVSKVFTSVVLLQLEAEGRIGLDDRVGRWLPGVVRGNGHDGRGITVRQLLNHTSGIYNYTDDPAFRKLLGPDFLEHRFDDHTPEELVKTAMAHAPYFQPGKGWRYSNTNYVLAGMIVEKVTGRSYATEIKRRIVRPLGLTATTLPGTAPELPGPHGRAYSTLLAEPSPDPKIYDVTELNPSWGGAAGEIISTAGDLNRFYGALIGGKLLPEAQQRELLTTVPADDQMPGVGYGLGVASVRLSCGTNIWMHTGGVHGSTTIAGASTDGRHTAAFNFNGDWTGDLGALVEAEYCGKAPSGRSGVAGQQRTTTLMALR</sequence>
<dbReference type="Pfam" id="PF00144">
    <property type="entry name" value="Beta-lactamase"/>
    <property type="match status" value="1"/>
</dbReference>
<dbReference type="AlphaFoldDB" id="A0A9X2RLF4"/>
<dbReference type="RefSeq" id="WP_256789378.1">
    <property type="nucleotide sequence ID" value="NZ_JANIID010000001.1"/>
</dbReference>
<proteinExistence type="predicted"/>
<evidence type="ECO:0000313" key="4">
    <source>
        <dbReference type="Proteomes" id="UP001142374"/>
    </source>
</evidence>
<dbReference type="SUPFAM" id="SSF56601">
    <property type="entry name" value="beta-lactamase/transpeptidase-like"/>
    <property type="match status" value="1"/>
</dbReference>
<feature type="signal peptide" evidence="1">
    <location>
        <begin position="1"/>
        <end position="34"/>
    </location>
</feature>
<dbReference type="InterPro" id="IPR012338">
    <property type="entry name" value="Beta-lactam/transpept-like"/>
</dbReference>
<dbReference type="EMBL" id="JANIID010000001">
    <property type="protein sequence ID" value="MCQ8768271.1"/>
    <property type="molecule type" value="Genomic_DNA"/>
</dbReference>
<dbReference type="PROSITE" id="PS51318">
    <property type="entry name" value="TAT"/>
    <property type="match status" value="1"/>
</dbReference>
<dbReference type="InterPro" id="IPR006311">
    <property type="entry name" value="TAT_signal"/>
</dbReference>
<accession>A0A9X2RLF4</accession>
<feature type="chain" id="PRO_5040997054" evidence="1">
    <location>
        <begin position="35"/>
        <end position="420"/>
    </location>
</feature>
<organism evidence="3 4">
    <name type="scientific">Streptomyces telluris</name>
    <dbReference type="NCBI Taxonomy" id="2720021"/>
    <lineage>
        <taxon>Bacteria</taxon>
        <taxon>Bacillati</taxon>
        <taxon>Actinomycetota</taxon>
        <taxon>Actinomycetes</taxon>
        <taxon>Kitasatosporales</taxon>
        <taxon>Streptomycetaceae</taxon>
        <taxon>Streptomyces</taxon>
    </lineage>
</organism>
<keyword evidence="4" id="KW-1185">Reference proteome</keyword>
<dbReference type="InterPro" id="IPR050491">
    <property type="entry name" value="AmpC-like"/>
</dbReference>
<dbReference type="PANTHER" id="PTHR46825:SF7">
    <property type="entry name" value="D-ALANYL-D-ALANINE CARBOXYPEPTIDASE"/>
    <property type="match status" value="1"/>
</dbReference>
<feature type="domain" description="Beta-lactamase-related" evidence="2">
    <location>
        <begin position="59"/>
        <end position="382"/>
    </location>
</feature>
<dbReference type="Proteomes" id="UP001142374">
    <property type="component" value="Unassembled WGS sequence"/>
</dbReference>
<protein>
    <submittedName>
        <fullName evidence="3">Beta-lactamase family protein</fullName>
    </submittedName>
</protein>
<evidence type="ECO:0000313" key="3">
    <source>
        <dbReference type="EMBL" id="MCQ8768271.1"/>
    </source>
</evidence>
<gene>
    <name evidence="3" type="ORF">NQU55_00520</name>
</gene>
<dbReference type="InterPro" id="IPR001466">
    <property type="entry name" value="Beta-lactam-related"/>
</dbReference>
<evidence type="ECO:0000256" key="1">
    <source>
        <dbReference type="SAM" id="SignalP"/>
    </source>
</evidence>